<dbReference type="PIRSF" id="PIRSF001361">
    <property type="entry name" value="DAHP_synthase"/>
    <property type="match status" value="1"/>
</dbReference>
<dbReference type="InterPro" id="IPR006218">
    <property type="entry name" value="DAHP1/KDSA"/>
</dbReference>
<dbReference type="HOGENOM" id="CLU_030903_0_1_6"/>
<comment type="pathway">
    <text evidence="2 8">Metabolic intermediate biosynthesis; chorismate biosynthesis; chorismate from D-erythrose 4-phosphate and phosphoenolpyruvate: step 1/7.</text>
</comment>
<dbReference type="InterPro" id="IPR006219">
    <property type="entry name" value="DAHP_synth_1"/>
</dbReference>
<dbReference type="UniPathway" id="UPA00053">
    <property type="reaction ID" value="UER00084"/>
</dbReference>
<reference evidence="10 11" key="1">
    <citation type="journal article" date="2003" name="J. Bacteriol.">
        <title>Comparative analyses of the complete genome sequences of Pierce's disease and citrus variegated chlorosis strains of Xylella fastidiosa.</title>
        <authorList>
            <person name="Van Sluys M.A."/>
            <person name="de Oliveira M.C."/>
            <person name="Monteiro-Vitorello C.B."/>
            <person name="Miyaki C.Y."/>
            <person name="Furlan L.R."/>
            <person name="Camargo L.E."/>
            <person name="da Silva A.C."/>
            <person name="Moon D.H."/>
            <person name="Takita M.A."/>
            <person name="Lemos E.G."/>
            <person name="Machado M.A."/>
            <person name="Ferro M.I."/>
            <person name="da Silva F.R."/>
            <person name="Goldman M.H."/>
            <person name="Goldman G.H."/>
            <person name="Lemos M.V."/>
            <person name="El-Dorry H."/>
            <person name="Tsai S.M."/>
            <person name="Carrer H."/>
            <person name="Carraro D.M."/>
            <person name="de Oliveira R.C."/>
            <person name="Nunes L.R."/>
            <person name="Siqueira W.J."/>
            <person name="Coutinho L.L."/>
            <person name="Kimura E.T."/>
            <person name="Ferro E.S."/>
            <person name="Harakava R."/>
            <person name="Kuramae E.E."/>
            <person name="Marino C.L."/>
            <person name="Giglioti E."/>
            <person name="Abreu I.L."/>
            <person name="Alves L.M."/>
            <person name="do Amaral A.M."/>
            <person name="Baia G.S."/>
            <person name="Blanco S.R."/>
            <person name="Brito M.S."/>
            <person name="Cannavan F.S."/>
            <person name="Celestino A.V."/>
            <person name="da Cunha A.F."/>
            <person name="Fenille R.C."/>
            <person name="Ferro J.A."/>
            <person name="Formighieri E.F."/>
            <person name="Kishi L.T."/>
            <person name="Leoni S.G."/>
            <person name="Oliveira A.R."/>
            <person name="Rosa V.E.Jr."/>
            <person name="Sassaki F.T."/>
            <person name="Sena J.A."/>
            <person name="de Souza A.A."/>
            <person name="Truffi D."/>
            <person name="Tsukumo F."/>
            <person name="Yanai G.M."/>
            <person name="Zaros L.G."/>
            <person name="Civerolo E.L."/>
            <person name="Simpson A.J."/>
            <person name="Almeida N.F.Jr."/>
            <person name="Setubal J.C."/>
            <person name="Kitajima J.P."/>
        </authorList>
    </citation>
    <scope>NUCLEOTIDE SEQUENCE [LARGE SCALE GENOMIC DNA]</scope>
    <source>
        <strain evidence="11">Temecula1 / ATCC 700964</strain>
    </source>
</reference>
<dbReference type="KEGG" id="xft:PD_0018"/>
<dbReference type="GO" id="GO:0003849">
    <property type="term" value="F:3-deoxy-7-phosphoheptulonate synthase activity"/>
    <property type="evidence" value="ECO:0007669"/>
    <property type="project" value="UniProtKB-EC"/>
</dbReference>
<evidence type="ECO:0000256" key="7">
    <source>
        <dbReference type="ARBA" id="ARBA00047508"/>
    </source>
</evidence>
<comment type="catalytic activity">
    <reaction evidence="7 8">
        <text>D-erythrose 4-phosphate + phosphoenolpyruvate + H2O = 7-phospho-2-dehydro-3-deoxy-D-arabino-heptonate + phosphate</text>
        <dbReference type="Rhea" id="RHEA:14717"/>
        <dbReference type="ChEBI" id="CHEBI:15377"/>
        <dbReference type="ChEBI" id="CHEBI:16897"/>
        <dbReference type="ChEBI" id="CHEBI:43474"/>
        <dbReference type="ChEBI" id="CHEBI:58394"/>
        <dbReference type="ChEBI" id="CHEBI:58702"/>
        <dbReference type="EC" id="2.5.1.54"/>
    </reaction>
</comment>
<dbReference type="InterPro" id="IPR013785">
    <property type="entry name" value="Aldolase_TIM"/>
</dbReference>
<dbReference type="GO" id="GO:0008652">
    <property type="term" value="P:amino acid biosynthetic process"/>
    <property type="evidence" value="ECO:0007669"/>
    <property type="project" value="UniProtKB-KW"/>
</dbReference>
<evidence type="ECO:0000313" key="11">
    <source>
        <dbReference type="Proteomes" id="UP000002516"/>
    </source>
</evidence>
<dbReference type="Pfam" id="PF00793">
    <property type="entry name" value="DAHP_synth_1"/>
    <property type="match status" value="1"/>
</dbReference>
<keyword evidence="5 8" id="KW-0808">Transferase</keyword>
<evidence type="ECO:0000259" key="9">
    <source>
        <dbReference type="Pfam" id="PF00793"/>
    </source>
</evidence>
<dbReference type="GO" id="GO:0005737">
    <property type="term" value="C:cytoplasm"/>
    <property type="evidence" value="ECO:0007669"/>
    <property type="project" value="TreeGrafter"/>
</dbReference>
<dbReference type="GO" id="GO:0009073">
    <property type="term" value="P:aromatic amino acid family biosynthetic process"/>
    <property type="evidence" value="ECO:0007669"/>
    <property type="project" value="UniProtKB-KW"/>
</dbReference>
<dbReference type="SUPFAM" id="SSF51569">
    <property type="entry name" value="Aldolase"/>
    <property type="match status" value="1"/>
</dbReference>
<comment type="function">
    <text evidence="1 8">Stereospecific condensation of phosphoenolpyruvate (PEP) and D-erythrose-4-phosphate (E4P) giving rise to 3-deoxy-D-arabino-heptulosonate-7-phosphate (DAHP).</text>
</comment>
<dbReference type="PANTHER" id="PTHR21225">
    <property type="entry name" value="PHOSPHO-2-DEHYDRO-3-DEOXYHEPTONATE ALDOLASE DAHP SYNTHETASE"/>
    <property type="match status" value="1"/>
</dbReference>
<comment type="similarity">
    <text evidence="3 8">Belongs to the class-I DAHP synthase family.</text>
</comment>
<dbReference type="AlphaFoldDB" id="Q87FB0"/>
<dbReference type="EMBL" id="AE009442">
    <property type="protein sequence ID" value="AAO27925.1"/>
    <property type="molecule type" value="Genomic_DNA"/>
</dbReference>
<dbReference type="FunFam" id="3.20.20.70:FF:000005">
    <property type="entry name" value="Phospho-2-dehydro-3-deoxyheptonate aldolase"/>
    <property type="match status" value="1"/>
</dbReference>
<evidence type="ECO:0000256" key="6">
    <source>
        <dbReference type="ARBA" id="ARBA00023141"/>
    </source>
</evidence>
<evidence type="ECO:0000256" key="4">
    <source>
        <dbReference type="ARBA" id="ARBA00022605"/>
    </source>
</evidence>
<dbReference type="PANTHER" id="PTHR21225:SF12">
    <property type="entry name" value="PHOSPHO-2-DEHYDRO-3-DEOXYHEPTONATE ALDOLASE, TYROSINE-INHIBITED"/>
    <property type="match status" value="1"/>
</dbReference>
<evidence type="ECO:0000256" key="2">
    <source>
        <dbReference type="ARBA" id="ARBA00004688"/>
    </source>
</evidence>
<keyword evidence="4 8" id="KW-0028">Amino-acid biosynthesis</keyword>
<evidence type="ECO:0000256" key="8">
    <source>
        <dbReference type="PIRNR" id="PIRNR001361"/>
    </source>
</evidence>
<accession>Q87FB0</accession>
<gene>
    <name evidence="10" type="primary">aroG</name>
    <name evidence="10" type="ordered locus">PD_0018</name>
</gene>
<evidence type="ECO:0000256" key="5">
    <source>
        <dbReference type="ARBA" id="ARBA00022679"/>
    </source>
</evidence>
<evidence type="ECO:0000313" key="10">
    <source>
        <dbReference type="EMBL" id="AAO27925.1"/>
    </source>
</evidence>
<feature type="domain" description="DAHP synthetase I/KDSA" evidence="9">
    <location>
        <begin position="57"/>
        <end position="354"/>
    </location>
</feature>
<evidence type="ECO:0000256" key="1">
    <source>
        <dbReference type="ARBA" id="ARBA00003726"/>
    </source>
</evidence>
<dbReference type="NCBIfam" id="NF009396">
    <property type="entry name" value="PRK12756.1"/>
    <property type="match status" value="1"/>
</dbReference>
<proteinExistence type="inferred from homology"/>
<evidence type="ECO:0000256" key="3">
    <source>
        <dbReference type="ARBA" id="ARBA00007985"/>
    </source>
</evidence>
<sequence length="380" mass="41471">MSPPLGLCLNVLRLHPMPPFTDDLRIRKIEPLTPPNKLLLQLPCDEQASLTVATSRNALHDILHGHNDRLAVVIGPCSIHDPIAAIDYSQRLRPLREMYKDALEIVMRVYFQKPRTTIGWKGLVNDPDLDGSFQINKGLHIARNLLRDINHLGLPAGVEFLDTISPQYLADLVAWGAIGARTTESQIHREMASGLSCPIGFKNSTSGDVKIAADAIKAASHPHHFLSVTKTGVAAVVATQGNPDCHVILRGGKVPNYDAINVEAASQTLLKSKLPVRLMIDASHANSGKNPNNQPKVIENIVEQLKAGERRIIGVMIESHIVGGRQELVLGNTLNYGQSITDACIDWDTSVAMLEQLAQAVRVRQTLPTTTTANKTSKTQ</sequence>
<keyword evidence="6 8" id="KW-0057">Aromatic amino acid biosynthesis</keyword>
<dbReference type="GO" id="GO:0009423">
    <property type="term" value="P:chorismate biosynthetic process"/>
    <property type="evidence" value="ECO:0007669"/>
    <property type="project" value="UniProtKB-UniPathway"/>
</dbReference>
<name>Q87FB0_XYLFT</name>
<protein>
    <recommendedName>
        <fullName evidence="8">Phospho-2-dehydro-3-deoxyheptonate aldolase</fullName>
        <ecNumber evidence="8">2.5.1.54</ecNumber>
    </recommendedName>
</protein>
<dbReference type="NCBIfam" id="NF009395">
    <property type="entry name" value="PRK12755.1"/>
    <property type="match status" value="1"/>
</dbReference>
<dbReference type="EC" id="2.5.1.54" evidence="8"/>
<organism evidence="10 11">
    <name type="scientific">Xylella fastidiosa (strain Temecula1 / ATCC 700964)</name>
    <dbReference type="NCBI Taxonomy" id="183190"/>
    <lineage>
        <taxon>Bacteria</taxon>
        <taxon>Pseudomonadati</taxon>
        <taxon>Pseudomonadota</taxon>
        <taxon>Gammaproteobacteria</taxon>
        <taxon>Lysobacterales</taxon>
        <taxon>Lysobacteraceae</taxon>
        <taxon>Xylella</taxon>
    </lineage>
</organism>
<dbReference type="Proteomes" id="UP000002516">
    <property type="component" value="Chromosome"/>
</dbReference>
<dbReference type="Gene3D" id="3.20.20.70">
    <property type="entry name" value="Aldolase class I"/>
    <property type="match status" value="1"/>
</dbReference>
<keyword evidence="11" id="KW-1185">Reference proteome</keyword>
<dbReference type="GO" id="GO:0042802">
    <property type="term" value="F:identical protein binding"/>
    <property type="evidence" value="ECO:0007669"/>
    <property type="project" value="UniProtKB-ARBA"/>
</dbReference>
<dbReference type="NCBIfam" id="TIGR00034">
    <property type="entry name" value="aroFGH"/>
    <property type="match status" value="1"/>
</dbReference>